<evidence type="ECO:0000256" key="6">
    <source>
        <dbReference type="ARBA" id="ARBA00023136"/>
    </source>
</evidence>
<evidence type="ECO:0000313" key="8">
    <source>
        <dbReference type="EMBL" id="SUC37638.1"/>
    </source>
</evidence>
<dbReference type="PANTHER" id="PTHR33452:SF1">
    <property type="entry name" value="INNER MEMBRANE PROTEIN YPHA-RELATED"/>
    <property type="match status" value="1"/>
</dbReference>
<evidence type="ECO:0000256" key="5">
    <source>
        <dbReference type="ARBA" id="ARBA00022989"/>
    </source>
</evidence>
<dbReference type="OrthoDB" id="280866at2"/>
<gene>
    <name evidence="8" type="ORF">NCTC13043_02128</name>
</gene>
<accession>A0A379G9E3</accession>
<dbReference type="Pfam" id="PF07681">
    <property type="entry name" value="DoxX"/>
    <property type="match status" value="1"/>
</dbReference>
<sequence length="140" mass="15002">MIFNNNFMRSNNFGLLLLRLNVGGLMLFHGIAKAMGGYTFIEKMLENIGLPSFIAWFSVAAELIGSIMIVLGIWTRAAATIMVGNMVVAILMAHATHIFSIDATTGGWAIELPMLYLLGAATLCFTGAGKFAITKGGILD</sequence>
<dbReference type="Proteomes" id="UP000254235">
    <property type="component" value="Unassembled WGS sequence"/>
</dbReference>
<dbReference type="PANTHER" id="PTHR33452">
    <property type="entry name" value="OXIDOREDUCTASE CATD-RELATED"/>
    <property type="match status" value="1"/>
</dbReference>
<feature type="transmembrane region" description="Helical" evidence="7">
    <location>
        <begin position="113"/>
        <end position="133"/>
    </location>
</feature>
<comment type="subcellular location">
    <subcellularLocation>
        <location evidence="1">Cell membrane</location>
        <topology evidence="1">Multi-pass membrane protein</topology>
    </subcellularLocation>
</comment>
<organism evidence="8 9">
    <name type="scientific">Prevotella pallens</name>
    <dbReference type="NCBI Taxonomy" id="60133"/>
    <lineage>
        <taxon>Bacteria</taxon>
        <taxon>Pseudomonadati</taxon>
        <taxon>Bacteroidota</taxon>
        <taxon>Bacteroidia</taxon>
        <taxon>Bacteroidales</taxon>
        <taxon>Prevotellaceae</taxon>
        <taxon>Prevotella</taxon>
    </lineage>
</organism>
<evidence type="ECO:0000256" key="7">
    <source>
        <dbReference type="SAM" id="Phobius"/>
    </source>
</evidence>
<dbReference type="AlphaFoldDB" id="A0A379G9E3"/>
<keyword evidence="3" id="KW-1003">Cell membrane</keyword>
<evidence type="ECO:0000313" key="9">
    <source>
        <dbReference type="Proteomes" id="UP000254235"/>
    </source>
</evidence>
<dbReference type="EMBL" id="UGTP01000002">
    <property type="protein sequence ID" value="SUC37638.1"/>
    <property type="molecule type" value="Genomic_DNA"/>
</dbReference>
<keyword evidence="6 7" id="KW-0472">Membrane</keyword>
<dbReference type="RefSeq" id="WP_115084043.1">
    <property type="nucleotide sequence ID" value="NZ_JABZTQ010000029.1"/>
</dbReference>
<evidence type="ECO:0000256" key="4">
    <source>
        <dbReference type="ARBA" id="ARBA00022692"/>
    </source>
</evidence>
<evidence type="ECO:0000256" key="2">
    <source>
        <dbReference type="ARBA" id="ARBA00006679"/>
    </source>
</evidence>
<reference evidence="8 9" key="1">
    <citation type="submission" date="2018-06" db="EMBL/GenBank/DDBJ databases">
        <authorList>
            <consortium name="Pathogen Informatics"/>
            <person name="Doyle S."/>
        </authorList>
    </citation>
    <scope>NUCLEOTIDE SEQUENCE [LARGE SCALE GENOMIC DNA]</scope>
    <source>
        <strain evidence="8 9">NCTC13043</strain>
    </source>
</reference>
<protein>
    <submittedName>
        <fullName evidence="8">DoxX</fullName>
    </submittedName>
</protein>
<dbReference type="InterPro" id="IPR032808">
    <property type="entry name" value="DoxX"/>
</dbReference>
<keyword evidence="4 7" id="KW-0812">Transmembrane</keyword>
<comment type="similarity">
    <text evidence="2">Belongs to the DoxX family.</text>
</comment>
<dbReference type="GO" id="GO:0005886">
    <property type="term" value="C:plasma membrane"/>
    <property type="evidence" value="ECO:0007669"/>
    <property type="project" value="UniProtKB-SubCell"/>
</dbReference>
<dbReference type="GeneID" id="78571765"/>
<feature type="transmembrane region" description="Helical" evidence="7">
    <location>
        <begin position="81"/>
        <end position="101"/>
    </location>
</feature>
<keyword evidence="5 7" id="KW-1133">Transmembrane helix</keyword>
<feature type="transmembrane region" description="Helical" evidence="7">
    <location>
        <begin position="20"/>
        <end position="41"/>
    </location>
</feature>
<dbReference type="InterPro" id="IPR051907">
    <property type="entry name" value="DoxX-like_oxidoreductase"/>
</dbReference>
<evidence type="ECO:0000256" key="3">
    <source>
        <dbReference type="ARBA" id="ARBA00022475"/>
    </source>
</evidence>
<name>A0A379G9E3_9BACT</name>
<evidence type="ECO:0000256" key="1">
    <source>
        <dbReference type="ARBA" id="ARBA00004651"/>
    </source>
</evidence>
<proteinExistence type="inferred from homology"/>
<feature type="transmembrane region" description="Helical" evidence="7">
    <location>
        <begin position="53"/>
        <end position="74"/>
    </location>
</feature>